<dbReference type="SMART" id="SM00028">
    <property type="entry name" value="TPR"/>
    <property type="match status" value="4"/>
</dbReference>
<dbReference type="EMBL" id="SLXK01000020">
    <property type="protein sequence ID" value="TCP25997.1"/>
    <property type="molecule type" value="Genomic_DNA"/>
</dbReference>
<accession>A0A4R2NVL9</accession>
<evidence type="ECO:0000313" key="2">
    <source>
        <dbReference type="Proteomes" id="UP000295416"/>
    </source>
</evidence>
<reference evidence="1 2" key="1">
    <citation type="submission" date="2019-03" db="EMBL/GenBank/DDBJ databases">
        <title>Genomic Encyclopedia of Type Strains, Phase IV (KMG-IV): sequencing the most valuable type-strain genomes for metagenomic binning, comparative biology and taxonomic classification.</title>
        <authorList>
            <person name="Goeker M."/>
        </authorList>
    </citation>
    <scope>NUCLEOTIDE SEQUENCE [LARGE SCALE GENOMIC DNA]</scope>
    <source>
        <strain evidence="1 2">DSM 19377</strain>
    </source>
</reference>
<gene>
    <name evidence="1" type="ORF">EV207_12031</name>
</gene>
<dbReference type="Pfam" id="PF18801">
    <property type="entry name" value="RapH_N"/>
    <property type="match status" value="1"/>
</dbReference>
<dbReference type="Gene3D" id="1.25.40.10">
    <property type="entry name" value="Tetratricopeptide repeat domain"/>
    <property type="match status" value="1"/>
</dbReference>
<name>A0A4R2NVL9_9BACL</name>
<dbReference type="InterPro" id="IPR019734">
    <property type="entry name" value="TPR_rpt"/>
</dbReference>
<evidence type="ECO:0000313" key="1">
    <source>
        <dbReference type="EMBL" id="TCP25997.1"/>
    </source>
</evidence>
<proteinExistence type="predicted"/>
<dbReference type="InterPro" id="IPR011990">
    <property type="entry name" value="TPR-like_helical_dom_sf"/>
</dbReference>
<dbReference type="OrthoDB" id="2957368at2"/>
<keyword evidence="2" id="KW-1185">Reference proteome</keyword>
<protein>
    <submittedName>
        <fullName evidence="1">Uncharacterized protein</fullName>
    </submittedName>
</protein>
<comment type="caution">
    <text evidence="1">The sequence shown here is derived from an EMBL/GenBank/DDBJ whole genome shotgun (WGS) entry which is preliminary data.</text>
</comment>
<dbReference type="AlphaFoldDB" id="A0A4R2NVL9"/>
<sequence>MCPTAITPGETEILLDNWYNAIRLNHVSKAEQAKRRVEAKIDGMMEDQTFMISYTLLDYRHHILLKNLDEAEALLQKVEPFKENFDHSLTYYYYFFQGLYFWTIGQYHDALNFYKKAKKRLEHTKDDVEKAEFHYRIATVYYDLRKSLLSINHVNIAQGIFHKYQEFQNKDADCENLLGVNCIALKQFEDAEEHLLFALDLAQKSDDEELLLLIKYNLGYLYSEQNLSSIAIRYLKDVYKRQFYNPKTLFLLTREYLKTDQPKKAFPILEEGLRVCKEIENTEYFYHLNMIKALHSDHSIEELERIIMDGIKYFESEDLWYFVQEYSERLANIFYNTNNHEKASDYYHLGHVAKDKLFFREALK</sequence>
<dbReference type="SUPFAM" id="SSF48452">
    <property type="entry name" value="TPR-like"/>
    <property type="match status" value="1"/>
</dbReference>
<dbReference type="Proteomes" id="UP000295416">
    <property type="component" value="Unassembled WGS sequence"/>
</dbReference>
<organism evidence="1 2">
    <name type="scientific">Scopulibacillus darangshiensis</name>
    <dbReference type="NCBI Taxonomy" id="442528"/>
    <lineage>
        <taxon>Bacteria</taxon>
        <taxon>Bacillati</taxon>
        <taxon>Bacillota</taxon>
        <taxon>Bacilli</taxon>
        <taxon>Bacillales</taxon>
        <taxon>Sporolactobacillaceae</taxon>
        <taxon>Scopulibacillus</taxon>
    </lineage>
</organism>
<dbReference type="RefSeq" id="WP_132746688.1">
    <property type="nucleotide sequence ID" value="NZ_SLXK01000020.1"/>
</dbReference>